<protein>
    <recommendedName>
        <fullName evidence="5">ATP-dependent DNA helicase RecQ</fullName>
    </recommendedName>
    <alternativeName>
        <fullName evidence="6">DNA 3'-5' helicase RecQ</fullName>
    </alternativeName>
</protein>
<dbReference type="SMART" id="SM00487">
    <property type="entry name" value="DEXDc"/>
    <property type="match status" value="1"/>
</dbReference>
<gene>
    <name evidence="9" type="ORF">EDM56_25070</name>
</gene>
<evidence type="ECO:0000256" key="2">
    <source>
        <dbReference type="ARBA" id="ARBA00022801"/>
    </source>
</evidence>
<evidence type="ECO:0000256" key="6">
    <source>
        <dbReference type="ARBA" id="ARBA00044550"/>
    </source>
</evidence>
<evidence type="ECO:0000256" key="5">
    <source>
        <dbReference type="ARBA" id="ARBA00044535"/>
    </source>
</evidence>
<dbReference type="GO" id="GO:0003676">
    <property type="term" value="F:nucleic acid binding"/>
    <property type="evidence" value="ECO:0007669"/>
    <property type="project" value="InterPro"/>
</dbReference>
<keyword evidence="4" id="KW-0067">ATP-binding</keyword>
<dbReference type="GO" id="GO:0005524">
    <property type="term" value="F:ATP binding"/>
    <property type="evidence" value="ECO:0007669"/>
    <property type="project" value="UniProtKB-KW"/>
</dbReference>
<dbReference type="NCBIfam" id="TIGR00614">
    <property type="entry name" value="recQ_fam"/>
    <property type="match status" value="1"/>
</dbReference>
<name>A0A3M8D0J4_9BACL</name>
<dbReference type="GO" id="GO:0006281">
    <property type="term" value="P:DNA repair"/>
    <property type="evidence" value="ECO:0007669"/>
    <property type="project" value="TreeGrafter"/>
</dbReference>
<dbReference type="CDD" id="cd17920">
    <property type="entry name" value="DEXHc_RecQ"/>
    <property type="match status" value="1"/>
</dbReference>
<dbReference type="GO" id="GO:0016787">
    <property type="term" value="F:hydrolase activity"/>
    <property type="evidence" value="ECO:0007669"/>
    <property type="project" value="UniProtKB-KW"/>
</dbReference>
<dbReference type="GO" id="GO:0009378">
    <property type="term" value="F:four-way junction helicase activity"/>
    <property type="evidence" value="ECO:0007669"/>
    <property type="project" value="TreeGrafter"/>
</dbReference>
<dbReference type="InterPro" id="IPR004589">
    <property type="entry name" value="DNA_helicase_ATP-dep_RecQ"/>
</dbReference>
<organism evidence="9 10">
    <name type="scientific">Brevibacillus fluminis</name>
    <dbReference type="NCBI Taxonomy" id="511487"/>
    <lineage>
        <taxon>Bacteria</taxon>
        <taxon>Bacillati</taxon>
        <taxon>Bacillota</taxon>
        <taxon>Bacilli</taxon>
        <taxon>Bacillales</taxon>
        <taxon>Paenibacillaceae</taxon>
        <taxon>Brevibacillus</taxon>
    </lineage>
</organism>
<evidence type="ECO:0000313" key="10">
    <source>
        <dbReference type="Proteomes" id="UP000271031"/>
    </source>
</evidence>
<evidence type="ECO:0000259" key="7">
    <source>
        <dbReference type="PROSITE" id="PS51192"/>
    </source>
</evidence>
<dbReference type="PROSITE" id="PS51192">
    <property type="entry name" value="HELICASE_ATP_BIND_1"/>
    <property type="match status" value="1"/>
</dbReference>
<accession>A0A3M8D0J4</accession>
<dbReference type="GO" id="GO:0006310">
    <property type="term" value="P:DNA recombination"/>
    <property type="evidence" value="ECO:0007669"/>
    <property type="project" value="InterPro"/>
</dbReference>
<evidence type="ECO:0000256" key="4">
    <source>
        <dbReference type="ARBA" id="ARBA00022840"/>
    </source>
</evidence>
<dbReference type="OrthoDB" id="9763310at2"/>
<keyword evidence="1" id="KW-0547">Nucleotide-binding</keyword>
<dbReference type="SMART" id="SM00490">
    <property type="entry name" value="HELICc"/>
    <property type="match status" value="1"/>
</dbReference>
<evidence type="ECO:0000256" key="1">
    <source>
        <dbReference type="ARBA" id="ARBA00022741"/>
    </source>
</evidence>
<dbReference type="InterPro" id="IPR027417">
    <property type="entry name" value="P-loop_NTPase"/>
</dbReference>
<dbReference type="PANTHER" id="PTHR13710">
    <property type="entry name" value="DNA HELICASE RECQ FAMILY MEMBER"/>
    <property type="match status" value="1"/>
</dbReference>
<dbReference type="PANTHER" id="PTHR13710:SF84">
    <property type="entry name" value="ATP-DEPENDENT DNA HELICASE RECS-RELATED"/>
    <property type="match status" value="1"/>
</dbReference>
<dbReference type="Pfam" id="PF00270">
    <property type="entry name" value="DEAD"/>
    <property type="match status" value="1"/>
</dbReference>
<feature type="domain" description="Helicase C-terminal" evidence="8">
    <location>
        <begin position="227"/>
        <end position="373"/>
    </location>
</feature>
<dbReference type="GO" id="GO:0043138">
    <property type="term" value="F:3'-5' DNA helicase activity"/>
    <property type="evidence" value="ECO:0007669"/>
    <property type="project" value="TreeGrafter"/>
</dbReference>
<evidence type="ECO:0000256" key="3">
    <source>
        <dbReference type="ARBA" id="ARBA00022806"/>
    </source>
</evidence>
<dbReference type="GO" id="GO:0030894">
    <property type="term" value="C:replisome"/>
    <property type="evidence" value="ECO:0007669"/>
    <property type="project" value="TreeGrafter"/>
</dbReference>
<evidence type="ECO:0000259" key="8">
    <source>
        <dbReference type="PROSITE" id="PS51194"/>
    </source>
</evidence>
<dbReference type="AlphaFoldDB" id="A0A3M8D0J4"/>
<keyword evidence="2" id="KW-0378">Hydrolase</keyword>
<dbReference type="Pfam" id="PF00271">
    <property type="entry name" value="Helicase_C"/>
    <property type="match status" value="1"/>
</dbReference>
<dbReference type="Pfam" id="PF16124">
    <property type="entry name" value="RecQ_Zn_bind"/>
    <property type="match status" value="1"/>
</dbReference>
<dbReference type="GO" id="GO:0043590">
    <property type="term" value="C:bacterial nucleoid"/>
    <property type="evidence" value="ECO:0007669"/>
    <property type="project" value="TreeGrafter"/>
</dbReference>
<keyword evidence="10" id="KW-1185">Reference proteome</keyword>
<comment type="caution">
    <text evidence="9">The sequence shown here is derived from an EMBL/GenBank/DDBJ whole genome shotgun (WGS) entry which is preliminary data.</text>
</comment>
<dbReference type="InterPro" id="IPR001650">
    <property type="entry name" value="Helicase_C-like"/>
</dbReference>
<feature type="domain" description="Helicase ATP-binding" evidence="7">
    <location>
        <begin position="30"/>
        <end position="199"/>
    </location>
</feature>
<dbReference type="GO" id="GO:0005737">
    <property type="term" value="C:cytoplasm"/>
    <property type="evidence" value="ECO:0007669"/>
    <property type="project" value="TreeGrafter"/>
</dbReference>
<dbReference type="InterPro" id="IPR032284">
    <property type="entry name" value="RecQ_Zn-bd"/>
</dbReference>
<dbReference type="Gene3D" id="1.10.10.10">
    <property type="entry name" value="Winged helix-like DNA-binding domain superfamily/Winged helix DNA-binding domain"/>
    <property type="match status" value="1"/>
</dbReference>
<sequence length="529" mass="59819">MDEVHERRLTEILRQSFGHSTFRPGQLEIIGGVLSGRNTLGVLPTGGGKSVLYQLLSLTLPHMTVVISPLVSLMIDQVQRLKQNGKQYAVYLNSTCDAAEMKQTLQEIRGGKYKLLYLSPEKLQQPYVRAMLKARGVSLFAVDEAHCIAQWGHDFRTDYMRLPTIVEQLGSPPVLAVTATATMDAQREIAELFSIHPDNRIVQSMNRPNIAFERVTVENEAQKRELLLDDLRKLTGPGIVYCSTRQAVETLVLQCRLSGIDRVHGYHGGMNGLDRMLVQEQFLRGELDVIVATNAFGMGIDKPDIRYVLHYHAPASLEAYVQEVGRVGRDGQPGYARLYMLEEDVHIHYHMLGAEYPEENRISQVLTWLGAHQRESIGLQELAEGFDLSENQAELIFFYAEQCGLLDGLAPNRAGFLFKMRKTVTPETVRQISRLIQNAKWSKLHKLQQMTEWLSSQQCLRQGLLRYFDEDGQQEGTLPCCSICGVDRIAYESVREPLQAKVVRPWDMKEALRLLLPVYPPGKEEGNVT</sequence>
<dbReference type="EMBL" id="RHHQ01000022">
    <property type="protein sequence ID" value="RNB81596.1"/>
    <property type="molecule type" value="Genomic_DNA"/>
</dbReference>
<dbReference type="InterPro" id="IPR014001">
    <property type="entry name" value="Helicase_ATP-bd"/>
</dbReference>
<dbReference type="Proteomes" id="UP000271031">
    <property type="component" value="Unassembled WGS sequence"/>
</dbReference>
<dbReference type="SUPFAM" id="SSF52540">
    <property type="entry name" value="P-loop containing nucleoside triphosphate hydrolases"/>
    <property type="match status" value="1"/>
</dbReference>
<proteinExistence type="predicted"/>
<dbReference type="InterPro" id="IPR036388">
    <property type="entry name" value="WH-like_DNA-bd_sf"/>
</dbReference>
<evidence type="ECO:0000313" key="9">
    <source>
        <dbReference type="EMBL" id="RNB81596.1"/>
    </source>
</evidence>
<keyword evidence="3 9" id="KW-0347">Helicase</keyword>
<dbReference type="InterPro" id="IPR011545">
    <property type="entry name" value="DEAD/DEAH_box_helicase_dom"/>
</dbReference>
<dbReference type="Gene3D" id="3.40.50.300">
    <property type="entry name" value="P-loop containing nucleotide triphosphate hydrolases"/>
    <property type="match status" value="2"/>
</dbReference>
<reference evidence="9 10" key="1">
    <citation type="submission" date="2018-10" db="EMBL/GenBank/DDBJ databases">
        <title>Phylogenomics of Brevibacillus.</title>
        <authorList>
            <person name="Dunlap C."/>
        </authorList>
    </citation>
    <scope>NUCLEOTIDE SEQUENCE [LARGE SCALE GENOMIC DNA]</scope>
    <source>
        <strain evidence="9 10">JCM 15716</strain>
    </source>
</reference>
<dbReference type="PROSITE" id="PS51194">
    <property type="entry name" value="HELICASE_CTER"/>
    <property type="match status" value="1"/>
</dbReference>